<evidence type="ECO:0000313" key="3">
    <source>
        <dbReference type="Proteomes" id="UP000596742"/>
    </source>
</evidence>
<dbReference type="AlphaFoldDB" id="A0A8B6G987"/>
<name>A0A8B6G987_MYTGA</name>
<sequence>MEENTKLSSYFLKNVFLYCCDELPDILDILLECAQKRNLPRYFLPENNLIDYLDDSELQSIESALQKISRNPIAPILEFTDSRMFCYGHESLSYRTTFRSIVQLVLNEIVSVKDVDVSRTVLGCFTYIQCNIAIVMLGEKRTSFSYHLNFYQLFVQKYIQMSFVDYINYMGIVLEKPFNALTFYEKCLAEVQNFPELEYVKRNVNMASICFALSQTHDDKSKERKMRLCQAENIYNEVLQTSGIHFASTINFANFLCCSERWKDVIQLLENSLRQKENDHRQCITDIILTNLQNRIFSFKGRSNMEAASLQVLCHLHIISKSKQQLR</sequence>
<gene>
    <name evidence="2" type="ORF">MGAL_10B016001</name>
</gene>
<comment type="caution">
    <text evidence="2">The sequence shown here is derived from an EMBL/GenBank/DDBJ whole genome shotgun (WGS) entry which is preliminary data.</text>
</comment>
<protein>
    <recommendedName>
        <fullName evidence="1">Mab-21-like HhH/H2TH-like domain-containing protein</fullName>
    </recommendedName>
</protein>
<dbReference type="Proteomes" id="UP000596742">
    <property type="component" value="Unassembled WGS sequence"/>
</dbReference>
<feature type="domain" description="Mab-21-like HhH/H2TH-like" evidence="1">
    <location>
        <begin position="5"/>
        <end position="65"/>
    </location>
</feature>
<dbReference type="OrthoDB" id="5974723at2759"/>
<dbReference type="Gene3D" id="1.10.1410.40">
    <property type="match status" value="1"/>
</dbReference>
<reference evidence="2" key="1">
    <citation type="submission" date="2018-11" db="EMBL/GenBank/DDBJ databases">
        <authorList>
            <person name="Alioto T."/>
            <person name="Alioto T."/>
        </authorList>
    </citation>
    <scope>NUCLEOTIDE SEQUENCE</scope>
</reference>
<keyword evidence="3" id="KW-1185">Reference proteome</keyword>
<dbReference type="InterPro" id="IPR046906">
    <property type="entry name" value="Mab-21_HhH/H2TH-like"/>
</dbReference>
<evidence type="ECO:0000313" key="2">
    <source>
        <dbReference type="EMBL" id="VDI60473.1"/>
    </source>
</evidence>
<evidence type="ECO:0000259" key="1">
    <source>
        <dbReference type="Pfam" id="PF20266"/>
    </source>
</evidence>
<organism evidence="2 3">
    <name type="scientific">Mytilus galloprovincialis</name>
    <name type="common">Mediterranean mussel</name>
    <dbReference type="NCBI Taxonomy" id="29158"/>
    <lineage>
        <taxon>Eukaryota</taxon>
        <taxon>Metazoa</taxon>
        <taxon>Spiralia</taxon>
        <taxon>Lophotrochozoa</taxon>
        <taxon>Mollusca</taxon>
        <taxon>Bivalvia</taxon>
        <taxon>Autobranchia</taxon>
        <taxon>Pteriomorphia</taxon>
        <taxon>Mytilida</taxon>
        <taxon>Mytiloidea</taxon>
        <taxon>Mytilidae</taxon>
        <taxon>Mytilinae</taxon>
        <taxon>Mytilus</taxon>
    </lineage>
</organism>
<proteinExistence type="predicted"/>
<dbReference type="EMBL" id="UYJE01008037">
    <property type="protein sequence ID" value="VDI60473.1"/>
    <property type="molecule type" value="Genomic_DNA"/>
</dbReference>
<accession>A0A8B6G987</accession>
<dbReference type="Pfam" id="PF20266">
    <property type="entry name" value="Mab-21_C"/>
    <property type="match status" value="1"/>
</dbReference>